<name>A0A2H0LR85_9BACT</name>
<evidence type="ECO:0000313" key="6">
    <source>
        <dbReference type="Proteomes" id="UP000230859"/>
    </source>
</evidence>
<dbReference type="InterPro" id="IPR037257">
    <property type="entry name" value="T2SS_E_N_sf"/>
</dbReference>
<evidence type="ECO:0000313" key="5">
    <source>
        <dbReference type="EMBL" id="PIQ86877.1"/>
    </source>
</evidence>
<protein>
    <recommendedName>
        <fullName evidence="4">Bacterial type II secretion system protein E domain-containing protein</fullName>
    </recommendedName>
</protein>
<dbReference type="PANTHER" id="PTHR30258">
    <property type="entry name" value="TYPE II SECRETION SYSTEM PROTEIN GSPE-RELATED"/>
    <property type="match status" value="1"/>
</dbReference>
<gene>
    <name evidence="5" type="ORF">COV74_03330</name>
</gene>
<dbReference type="Pfam" id="PF05157">
    <property type="entry name" value="MshEN"/>
    <property type="match status" value="1"/>
</dbReference>
<dbReference type="InterPro" id="IPR027417">
    <property type="entry name" value="P-loop_NTPase"/>
</dbReference>
<evidence type="ECO:0000256" key="1">
    <source>
        <dbReference type="ARBA" id="ARBA00006611"/>
    </source>
</evidence>
<dbReference type="GO" id="GO:0005886">
    <property type="term" value="C:plasma membrane"/>
    <property type="evidence" value="ECO:0007669"/>
    <property type="project" value="TreeGrafter"/>
</dbReference>
<dbReference type="PROSITE" id="PS00662">
    <property type="entry name" value="T2SP_E"/>
    <property type="match status" value="1"/>
</dbReference>
<comment type="similarity">
    <text evidence="1">Belongs to the GSP E family.</text>
</comment>
<reference evidence="5 6" key="1">
    <citation type="submission" date="2017-09" db="EMBL/GenBank/DDBJ databases">
        <title>Depth-based differentiation of microbial function through sediment-hosted aquifers and enrichment of novel symbionts in the deep terrestrial subsurface.</title>
        <authorList>
            <person name="Probst A.J."/>
            <person name="Ladd B."/>
            <person name="Jarett J.K."/>
            <person name="Geller-Mcgrath D.E."/>
            <person name="Sieber C.M."/>
            <person name="Emerson J.B."/>
            <person name="Anantharaman K."/>
            <person name="Thomas B.C."/>
            <person name="Malmstrom R."/>
            <person name="Stieglmeier M."/>
            <person name="Klingl A."/>
            <person name="Woyke T."/>
            <person name="Ryan C.M."/>
            <person name="Banfield J.F."/>
        </authorList>
    </citation>
    <scope>NUCLEOTIDE SEQUENCE [LARGE SCALE GENOMIC DNA]</scope>
    <source>
        <strain evidence="5">CG11_big_fil_rev_8_21_14_0_20_45_26</strain>
    </source>
</reference>
<dbReference type="InterPro" id="IPR009875">
    <property type="entry name" value="PilZ_domain"/>
</dbReference>
<dbReference type="AlphaFoldDB" id="A0A2H0LR85"/>
<evidence type="ECO:0000259" key="4">
    <source>
        <dbReference type="PROSITE" id="PS00662"/>
    </source>
</evidence>
<feature type="domain" description="Bacterial type II secretion system protein E" evidence="4">
    <location>
        <begin position="388"/>
        <end position="402"/>
    </location>
</feature>
<dbReference type="Gene3D" id="3.30.300.160">
    <property type="entry name" value="Type II secretion system, protein E, N-terminal domain"/>
    <property type="match status" value="1"/>
</dbReference>
<dbReference type="Gene3D" id="3.40.50.300">
    <property type="entry name" value="P-loop containing nucleotide triphosphate hydrolases"/>
    <property type="match status" value="1"/>
</dbReference>
<dbReference type="Pfam" id="PF07238">
    <property type="entry name" value="PilZ"/>
    <property type="match status" value="1"/>
</dbReference>
<keyword evidence="3" id="KW-0067">ATP-binding</keyword>
<sequence length="726" mass="81708">MNVRIEKACFDKLIKANLLPQAELEKLYEESMRAKNSFSEQLIQLGLIKESVILKIYSEVLNIPYIEKKRIAVDDGTLKKVPIKFAWYYKFFPISLEGRKLTIAVSRLIDVNTLDEIRLGLGFDISLAFIPSQDIQELLKKHYGLGAETVDKILSQRAIGKEYVNPSADVSSEEVEDLEKLAESASVVQLVNQIILEAVKKRASDIHIEPSRGKVRFRYRIDGVLHEAPVPQDIIRFLPTILSRIKIMANLNIVEKRLPQDGKARVRTQNQSIDLRISSIPTSQGESMVIRILPNQMVYDLANLGLEEAYLKKFKQLLQRNEGIVFLTGPTGSGKSTTLYAGIQQISKTERKIITIEDPVEYEMGDITQIQVVPDVGLTFAKGLRSMLRHDPDVMMVGEVRDLETADIAIRAALTGHLILSTLHTNDAASGVTRLLDIGVEPYLIASSVIAFMAQRLVRVICPACKTEVEQLPDEIHEMIERDLAMTDENPIKAFYGRGCDQCFETGYQGRIAIHEMLEIDQDIKQLIYQKATAEQIKAFAMTKGMKTLRQDGWQKVLAGQTTADEVLRATSAVPDIIPMPFKMTSAQKVKIETPDQGFHNKRKYERLMINFPITYRIVDDQGQKTDSKEKLSHPYGRGVTENISAGGISFLTRDPIKAGSILELKLEMPDQLDPIQCLGRTLRVMKVLDWVGDAGGYRYKLAVLFLAINSVDRTRIENFCELTIG</sequence>
<dbReference type="InterPro" id="IPR007831">
    <property type="entry name" value="T2SS_GspE_N"/>
</dbReference>
<evidence type="ECO:0000256" key="2">
    <source>
        <dbReference type="ARBA" id="ARBA00022741"/>
    </source>
</evidence>
<dbReference type="Proteomes" id="UP000230859">
    <property type="component" value="Unassembled WGS sequence"/>
</dbReference>
<accession>A0A2H0LR85</accession>
<dbReference type="SUPFAM" id="SSF160246">
    <property type="entry name" value="EspE N-terminal domain-like"/>
    <property type="match status" value="1"/>
</dbReference>
<evidence type="ECO:0000256" key="3">
    <source>
        <dbReference type="ARBA" id="ARBA00022840"/>
    </source>
</evidence>
<dbReference type="GO" id="GO:0016887">
    <property type="term" value="F:ATP hydrolysis activity"/>
    <property type="evidence" value="ECO:0007669"/>
    <property type="project" value="TreeGrafter"/>
</dbReference>
<comment type="caution">
    <text evidence="5">The sequence shown here is derived from an EMBL/GenBank/DDBJ whole genome shotgun (WGS) entry which is preliminary data.</text>
</comment>
<organism evidence="5 6">
    <name type="scientific">Candidatus Abzuiibacterium crystallinum</name>
    <dbReference type="NCBI Taxonomy" id="1974748"/>
    <lineage>
        <taxon>Bacteria</taxon>
        <taxon>Pseudomonadati</taxon>
        <taxon>Candidatus Omnitrophota</taxon>
        <taxon>Candidatus Abzuiibacterium</taxon>
    </lineage>
</organism>
<dbReference type="GO" id="GO:0035438">
    <property type="term" value="F:cyclic-di-GMP binding"/>
    <property type="evidence" value="ECO:0007669"/>
    <property type="project" value="InterPro"/>
</dbReference>
<dbReference type="CDD" id="cd01129">
    <property type="entry name" value="PulE-GspE-like"/>
    <property type="match status" value="1"/>
</dbReference>
<dbReference type="Pfam" id="PF00437">
    <property type="entry name" value="T2SSE"/>
    <property type="match status" value="1"/>
</dbReference>
<dbReference type="FunFam" id="3.40.50.300:FF:000398">
    <property type="entry name" value="Type IV pilus assembly ATPase PilB"/>
    <property type="match status" value="1"/>
</dbReference>
<dbReference type="EMBL" id="PCVY01000028">
    <property type="protein sequence ID" value="PIQ86877.1"/>
    <property type="molecule type" value="Genomic_DNA"/>
</dbReference>
<dbReference type="Gene3D" id="2.40.10.220">
    <property type="entry name" value="predicted glycosyltransferase like domains"/>
    <property type="match status" value="1"/>
</dbReference>
<dbReference type="Gene3D" id="3.30.450.90">
    <property type="match status" value="1"/>
</dbReference>
<dbReference type="PANTHER" id="PTHR30258:SF2">
    <property type="entry name" value="COMG OPERON PROTEIN 1"/>
    <property type="match status" value="1"/>
</dbReference>
<dbReference type="InterPro" id="IPR001482">
    <property type="entry name" value="T2SS/T4SS_dom"/>
</dbReference>
<keyword evidence="2" id="KW-0547">Nucleotide-binding</keyword>
<dbReference type="SUPFAM" id="SSF52540">
    <property type="entry name" value="P-loop containing nucleoside triphosphate hydrolases"/>
    <property type="match status" value="1"/>
</dbReference>
<dbReference type="GO" id="GO:0005524">
    <property type="term" value="F:ATP binding"/>
    <property type="evidence" value="ECO:0007669"/>
    <property type="project" value="UniProtKB-KW"/>
</dbReference>
<proteinExistence type="inferred from homology"/>